<keyword evidence="1" id="KW-1133">Transmembrane helix</keyword>
<reference evidence="2" key="1">
    <citation type="submission" date="2019-08" db="EMBL/GenBank/DDBJ databases">
        <authorList>
            <person name="Kucharzyk K."/>
            <person name="Murdoch R.W."/>
            <person name="Higgins S."/>
            <person name="Loffler F."/>
        </authorList>
    </citation>
    <scope>NUCLEOTIDE SEQUENCE</scope>
</reference>
<keyword evidence="1" id="KW-0812">Transmembrane</keyword>
<dbReference type="EMBL" id="VSSQ01016579">
    <property type="protein sequence ID" value="MPM58059.1"/>
    <property type="molecule type" value="Genomic_DNA"/>
</dbReference>
<organism evidence="2">
    <name type="scientific">bioreactor metagenome</name>
    <dbReference type="NCBI Taxonomy" id="1076179"/>
    <lineage>
        <taxon>unclassified sequences</taxon>
        <taxon>metagenomes</taxon>
        <taxon>ecological metagenomes</taxon>
    </lineage>
</organism>
<gene>
    <name evidence="2" type="ORF">SDC9_104888</name>
</gene>
<sequence>MNKLSKLREFLRKLFWIDKLEGKNKFLTFAAKLYMYFYITVIPIFLIFAVLSFNLGNVVSACLLVVIYPIVYRMIMGFQRLVHKI</sequence>
<proteinExistence type="predicted"/>
<accession>A0A645AY55</accession>
<name>A0A645AY55_9ZZZZ</name>
<dbReference type="AlphaFoldDB" id="A0A645AY55"/>
<keyword evidence="1" id="KW-0472">Membrane</keyword>
<evidence type="ECO:0000313" key="2">
    <source>
        <dbReference type="EMBL" id="MPM58059.1"/>
    </source>
</evidence>
<comment type="caution">
    <text evidence="2">The sequence shown here is derived from an EMBL/GenBank/DDBJ whole genome shotgun (WGS) entry which is preliminary data.</text>
</comment>
<feature type="transmembrane region" description="Helical" evidence="1">
    <location>
        <begin position="58"/>
        <end position="75"/>
    </location>
</feature>
<evidence type="ECO:0000256" key="1">
    <source>
        <dbReference type="SAM" id="Phobius"/>
    </source>
</evidence>
<feature type="transmembrane region" description="Helical" evidence="1">
    <location>
        <begin position="33"/>
        <end position="52"/>
    </location>
</feature>
<protein>
    <submittedName>
        <fullName evidence="2">Uncharacterized protein</fullName>
    </submittedName>
</protein>